<evidence type="ECO:0000256" key="3">
    <source>
        <dbReference type="ARBA" id="ARBA00022723"/>
    </source>
</evidence>
<dbReference type="EC" id="3.1.-.-" evidence="6"/>
<evidence type="ECO:0000256" key="2">
    <source>
        <dbReference type="ARBA" id="ARBA00022722"/>
    </source>
</evidence>
<comment type="cofactor">
    <cofactor evidence="6">
        <name>Mg(2+)</name>
        <dbReference type="ChEBI" id="CHEBI:18420"/>
    </cofactor>
</comment>
<reference evidence="8 9" key="1">
    <citation type="submission" date="2023-07" db="EMBL/GenBank/DDBJ databases">
        <title>Sequencing the genomes of 1000 actinobacteria strains.</title>
        <authorList>
            <person name="Klenk H.-P."/>
        </authorList>
    </citation>
    <scope>NUCLEOTIDE SEQUENCE [LARGE SCALE GENOMIC DNA]</scope>
    <source>
        <strain evidence="8 9">DSM 44711</strain>
    </source>
</reference>
<keyword evidence="9" id="KW-1185">Reference proteome</keyword>
<dbReference type="SUPFAM" id="SSF88723">
    <property type="entry name" value="PIN domain-like"/>
    <property type="match status" value="1"/>
</dbReference>
<dbReference type="HAMAP" id="MF_00265">
    <property type="entry name" value="VapC_Nob1"/>
    <property type="match status" value="1"/>
</dbReference>
<evidence type="ECO:0000256" key="5">
    <source>
        <dbReference type="ARBA" id="ARBA00022842"/>
    </source>
</evidence>
<keyword evidence="5 6" id="KW-0460">Magnesium</keyword>
<comment type="similarity">
    <text evidence="6">Belongs to the PINc/VapC protein family.</text>
</comment>
<comment type="function">
    <text evidence="6">Toxic component of a toxin-antitoxin (TA) system. An RNase.</text>
</comment>
<dbReference type="InterPro" id="IPR022907">
    <property type="entry name" value="VapC_family"/>
</dbReference>
<dbReference type="GO" id="GO:0016787">
    <property type="term" value="F:hydrolase activity"/>
    <property type="evidence" value="ECO:0007669"/>
    <property type="project" value="UniProtKB-KW"/>
</dbReference>
<evidence type="ECO:0000256" key="1">
    <source>
        <dbReference type="ARBA" id="ARBA00022649"/>
    </source>
</evidence>
<gene>
    <name evidence="6" type="primary">vapC</name>
    <name evidence="8" type="ORF">J2S44_004895</name>
</gene>
<keyword evidence="6" id="KW-0800">Toxin</keyword>
<evidence type="ECO:0000256" key="4">
    <source>
        <dbReference type="ARBA" id="ARBA00022801"/>
    </source>
</evidence>
<evidence type="ECO:0000256" key="6">
    <source>
        <dbReference type="HAMAP-Rule" id="MF_00265"/>
    </source>
</evidence>
<name>A0AAE3ZVE7_9ACTN</name>
<dbReference type="Pfam" id="PF01850">
    <property type="entry name" value="PIN"/>
    <property type="match status" value="1"/>
</dbReference>
<accession>A0AAE3ZVE7</accession>
<dbReference type="GO" id="GO:0090729">
    <property type="term" value="F:toxin activity"/>
    <property type="evidence" value="ECO:0007669"/>
    <property type="project" value="UniProtKB-KW"/>
</dbReference>
<keyword evidence="1 6" id="KW-1277">Toxin-antitoxin system</keyword>
<dbReference type="Proteomes" id="UP001183629">
    <property type="component" value="Unassembled WGS sequence"/>
</dbReference>
<organism evidence="8 9">
    <name type="scientific">Catenuloplanes niger</name>
    <dbReference type="NCBI Taxonomy" id="587534"/>
    <lineage>
        <taxon>Bacteria</taxon>
        <taxon>Bacillati</taxon>
        <taxon>Actinomycetota</taxon>
        <taxon>Actinomycetes</taxon>
        <taxon>Micromonosporales</taxon>
        <taxon>Micromonosporaceae</taxon>
        <taxon>Catenuloplanes</taxon>
    </lineage>
</organism>
<evidence type="ECO:0000259" key="7">
    <source>
        <dbReference type="Pfam" id="PF01850"/>
    </source>
</evidence>
<feature type="binding site" evidence="6">
    <location>
        <position position="96"/>
    </location>
    <ligand>
        <name>Mg(2+)</name>
        <dbReference type="ChEBI" id="CHEBI:18420"/>
    </ligand>
</feature>
<dbReference type="PANTHER" id="PTHR35901">
    <property type="entry name" value="RIBONUCLEASE VAPC3"/>
    <property type="match status" value="1"/>
</dbReference>
<dbReference type="RefSeq" id="WP_310418369.1">
    <property type="nucleotide sequence ID" value="NZ_JAVDYC010000001.1"/>
</dbReference>
<evidence type="ECO:0000313" key="9">
    <source>
        <dbReference type="Proteomes" id="UP001183629"/>
    </source>
</evidence>
<dbReference type="InterPro" id="IPR051619">
    <property type="entry name" value="TypeII_TA_RNase_PINc/VapC"/>
</dbReference>
<dbReference type="InterPro" id="IPR044153">
    <property type="entry name" value="PIN_Pae0151-like"/>
</dbReference>
<dbReference type="InterPro" id="IPR002716">
    <property type="entry name" value="PIN_dom"/>
</dbReference>
<dbReference type="EMBL" id="JAVDYC010000001">
    <property type="protein sequence ID" value="MDR7324645.1"/>
    <property type="molecule type" value="Genomic_DNA"/>
</dbReference>
<protein>
    <recommendedName>
        <fullName evidence="6">Ribonuclease VapC</fullName>
        <shortName evidence="6">RNase VapC</shortName>
        <ecNumber evidence="6">3.1.-.-</ecNumber>
    </recommendedName>
    <alternativeName>
        <fullName evidence="6">Toxin VapC</fullName>
    </alternativeName>
</protein>
<feature type="domain" description="PIN" evidence="7">
    <location>
        <begin position="2"/>
        <end position="121"/>
    </location>
</feature>
<dbReference type="GO" id="GO:0004540">
    <property type="term" value="F:RNA nuclease activity"/>
    <property type="evidence" value="ECO:0007669"/>
    <property type="project" value="InterPro"/>
</dbReference>
<dbReference type="AlphaFoldDB" id="A0AAE3ZVE7"/>
<keyword evidence="3 6" id="KW-0479">Metal-binding</keyword>
<dbReference type="PANTHER" id="PTHR35901:SF1">
    <property type="entry name" value="EXONUCLEASE VAPC9"/>
    <property type="match status" value="1"/>
</dbReference>
<dbReference type="InterPro" id="IPR029060">
    <property type="entry name" value="PIN-like_dom_sf"/>
</dbReference>
<dbReference type="CDD" id="cd09873">
    <property type="entry name" value="PIN_Pae0151-like"/>
    <property type="match status" value="1"/>
</dbReference>
<evidence type="ECO:0000313" key="8">
    <source>
        <dbReference type="EMBL" id="MDR7324645.1"/>
    </source>
</evidence>
<comment type="caution">
    <text evidence="8">The sequence shown here is derived from an EMBL/GenBank/DDBJ whole genome shotgun (WGS) entry which is preliminary data.</text>
</comment>
<keyword evidence="4 6" id="KW-0378">Hydrolase</keyword>
<dbReference type="GO" id="GO:0000287">
    <property type="term" value="F:magnesium ion binding"/>
    <property type="evidence" value="ECO:0007669"/>
    <property type="project" value="UniProtKB-UniRule"/>
</dbReference>
<proteinExistence type="inferred from homology"/>
<feature type="binding site" evidence="6">
    <location>
        <position position="5"/>
    </location>
    <ligand>
        <name>Mg(2+)</name>
        <dbReference type="ChEBI" id="CHEBI:18420"/>
    </ligand>
</feature>
<sequence>MIVIDASVLTNLTVYTDERGTRASEAMSRDTEWVAPEHWRAETFSAIRGLTLGRKIEEAHGAKAIRRIAWLTVRSAPISPLVPRMWELRNNISAYDAAYVALAEDREATLVTADARMAATASGYCDVELVG</sequence>
<keyword evidence="2 6" id="KW-0540">Nuclease</keyword>
<dbReference type="Gene3D" id="3.40.50.1010">
    <property type="entry name" value="5'-nuclease"/>
    <property type="match status" value="1"/>
</dbReference>